<keyword evidence="1" id="KW-0808">Transferase</keyword>
<dbReference type="InterPro" id="IPR036371">
    <property type="entry name" value="TPK_B1-bd_sf"/>
</dbReference>
<gene>
    <name evidence="7" type="ORF">AKG39_12710</name>
</gene>
<dbReference type="InterPro" id="IPR053149">
    <property type="entry name" value="TPK"/>
</dbReference>
<accession>A0A0L6TY58</accession>
<keyword evidence="3" id="KW-0418">Kinase</keyword>
<dbReference type="Pfam" id="PF04265">
    <property type="entry name" value="TPK_B1_binding"/>
    <property type="match status" value="1"/>
</dbReference>
<dbReference type="PATRIC" id="fig|52689.4.peg.1906"/>
<dbReference type="InterPro" id="IPR036759">
    <property type="entry name" value="TPK_catalytic_sf"/>
</dbReference>
<dbReference type="EMBL" id="LGYO01000033">
    <property type="protein sequence ID" value="KNZ41183.1"/>
    <property type="molecule type" value="Genomic_DNA"/>
</dbReference>
<dbReference type="AlphaFoldDB" id="A0A0L6TY58"/>
<dbReference type="CDD" id="cd07995">
    <property type="entry name" value="TPK"/>
    <property type="match status" value="1"/>
</dbReference>
<dbReference type="GO" id="GO:0016301">
    <property type="term" value="F:kinase activity"/>
    <property type="evidence" value="ECO:0007669"/>
    <property type="project" value="UniProtKB-KW"/>
</dbReference>
<dbReference type="GO" id="GO:0005524">
    <property type="term" value="F:ATP binding"/>
    <property type="evidence" value="ECO:0007669"/>
    <property type="project" value="UniProtKB-KW"/>
</dbReference>
<dbReference type="GO" id="GO:0030975">
    <property type="term" value="F:thiamine binding"/>
    <property type="evidence" value="ECO:0007669"/>
    <property type="project" value="InterPro"/>
</dbReference>
<evidence type="ECO:0000256" key="5">
    <source>
        <dbReference type="NCBIfam" id="TIGR01378"/>
    </source>
</evidence>
<dbReference type="Gene3D" id="3.40.50.10240">
    <property type="entry name" value="Thiamin pyrophosphokinase, catalytic domain"/>
    <property type="match status" value="1"/>
</dbReference>
<evidence type="ECO:0000256" key="1">
    <source>
        <dbReference type="ARBA" id="ARBA00022679"/>
    </source>
</evidence>
<dbReference type="GO" id="GO:0009229">
    <property type="term" value="P:thiamine diphosphate biosynthetic process"/>
    <property type="evidence" value="ECO:0007669"/>
    <property type="project" value="InterPro"/>
</dbReference>
<dbReference type="STRING" id="52689.AKG39_12710"/>
<dbReference type="PANTHER" id="PTHR41299">
    <property type="entry name" value="THIAMINE PYROPHOSPHOKINASE"/>
    <property type="match status" value="1"/>
</dbReference>
<evidence type="ECO:0000313" key="8">
    <source>
        <dbReference type="Proteomes" id="UP000036873"/>
    </source>
</evidence>
<dbReference type="InterPro" id="IPR006282">
    <property type="entry name" value="Thi_PPkinase"/>
</dbReference>
<dbReference type="Proteomes" id="UP000036873">
    <property type="component" value="Unassembled WGS sequence"/>
</dbReference>
<evidence type="ECO:0000259" key="6">
    <source>
        <dbReference type="SMART" id="SM00983"/>
    </source>
</evidence>
<dbReference type="SUPFAM" id="SSF63999">
    <property type="entry name" value="Thiamin pyrophosphokinase, catalytic domain"/>
    <property type="match status" value="1"/>
</dbReference>
<evidence type="ECO:0000256" key="4">
    <source>
        <dbReference type="ARBA" id="ARBA00022840"/>
    </source>
</evidence>
<dbReference type="OrthoDB" id="9804377at2"/>
<keyword evidence="2" id="KW-0547">Nucleotide-binding</keyword>
<comment type="caution">
    <text evidence="7">The sequence shown here is derived from an EMBL/GenBank/DDBJ whole genome shotgun (WGS) entry which is preliminary data.</text>
</comment>
<keyword evidence="4" id="KW-0067">ATP-binding</keyword>
<dbReference type="InterPro" id="IPR007373">
    <property type="entry name" value="Thiamin_PyroPKinase_B1-bd"/>
</dbReference>
<dbReference type="SMART" id="SM00983">
    <property type="entry name" value="TPK_B1_binding"/>
    <property type="match status" value="1"/>
</dbReference>
<organism evidence="7 8">
    <name type="scientific">Acetobacterium bakii</name>
    <dbReference type="NCBI Taxonomy" id="52689"/>
    <lineage>
        <taxon>Bacteria</taxon>
        <taxon>Bacillati</taxon>
        <taxon>Bacillota</taxon>
        <taxon>Clostridia</taxon>
        <taxon>Eubacteriales</taxon>
        <taxon>Eubacteriaceae</taxon>
        <taxon>Acetobacterium</taxon>
    </lineage>
</organism>
<dbReference type="NCBIfam" id="TIGR01378">
    <property type="entry name" value="thi_PPkinase"/>
    <property type="match status" value="1"/>
</dbReference>
<dbReference type="InterPro" id="IPR007371">
    <property type="entry name" value="TPK_catalytic"/>
</dbReference>
<evidence type="ECO:0000256" key="2">
    <source>
        <dbReference type="ARBA" id="ARBA00022741"/>
    </source>
</evidence>
<dbReference type="GO" id="GO:0006772">
    <property type="term" value="P:thiamine metabolic process"/>
    <property type="evidence" value="ECO:0007669"/>
    <property type="project" value="UniProtKB-UniRule"/>
</dbReference>
<protein>
    <recommendedName>
        <fullName evidence="5">Thiamine diphosphokinase</fullName>
        <ecNumber evidence="5">2.7.6.2</ecNumber>
    </recommendedName>
</protein>
<dbReference type="SUPFAM" id="SSF63862">
    <property type="entry name" value="Thiamin pyrophosphokinase, substrate-binding domain"/>
    <property type="match status" value="1"/>
</dbReference>
<evidence type="ECO:0000313" key="7">
    <source>
        <dbReference type="EMBL" id="KNZ41183.1"/>
    </source>
</evidence>
<dbReference type="PANTHER" id="PTHR41299:SF1">
    <property type="entry name" value="THIAMINE PYROPHOSPHOKINASE"/>
    <property type="match status" value="1"/>
</dbReference>
<evidence type="ECO:0000256" key="3">
    <source>
        <dbReference type="ARBA" id="ARBA00022777"/>
    </source>
</evidence>
<proteinExistence type="predicted"/>
<dbReference type="EC" id="2.7.6.2" evidence="5"/>
<feature type="domain" description="Thiamin pyrophosphokinase thiamin-binding" evidence="6">
    <location>
        <begin position="140"/>
        <end position="205"/>
    </location>
</feature>
<dbReference type="Pfam" id="PF04263">
    <property type="entry name" value="TPK_catalytic"/>
    <property type="match status" value="1"/>
</dbReference>
<dbReference type="GO" id="GO:0004788">
    <property type="term" value="F:thiamine diphosphokinase activity"/>
    <property type="evidence" value="ECO:0007669"/>
    <property type="project" value="UniProtKB-UniRule"/>
</dbReference>
<keyword evidence="8" id="KW-1185">Reference proteome</keyword>
<reference evidence="8" key="1">
    <citation type="submission" date="2015-07" db="EMBL/GenBank/DDBJ databases">
        <title>Draft genome sequence of Acetobacterium bakii DSM 8293, a potential psychrophilic chemical producer through syngas fermentation.</title>
        <authorList>
            <person name="Song Y."/>
            <person name="Hwang S."/>
            <person name="Cho B.-K."/>
        </authorList>
    </citation>
    <scope>NUCLEOTIDE SEQUENCE [LARGE SCALE GENOMIC DNA]</scope>
    <source>
        <strain evidence="8">DSM 8239</strain>
    </source>
</reference>
<name>A0A0L6TY58_9FIRM</name>
<sequence>MKVLIFTNGRYGDPDFYKDYLKTVPEPYIICVDGGANFTKKIGLFPNVILGDMDSISQETLKFYERVEMKRYPACKDETDTELAISHAIEMDPEEVILFGALGTRIDHSLGNIYLLTRLLEAGITGKIIDEKNCIFLMCGDMNLELPIGTVISLLPLGGDNEGINIQGFKYPIVNGRMTMKNTYGISNVVALEKQRISVEKGILLVDLPKD</sequence>
<dbReference type="RefSeq" id="WP_050740777.1">
    <property type="nucleotide sequence ID" value="NZ_LGYO01000033.1"/>
</dbReference>